<dbReference type="PROSITE" id="PS50103">
    <property type="entry name" value="ZF_C3H1"/>
    <property type="match status" value="1"/>
</dbReference>
<evidence type="ECO:0000313" key="11">
    <source>
        <dbReference type="Proteomes" id="UP001057375"/>
    </source>
</evidence>
<keyword evidence="3 5" id="KW-0694">RNA-binding</keyword>
<sequence length="281" mass="31974">MCKKGKNCSFLHRKPTGKDQERISEVRDVFGRKRHATHKDDMAGVGSWESNTHTLYIGNIMRREGVSKDIYRIFSTFGDIVNFRYIEKQSICFVEYKYRIQAEFAKEAMSNGHLDDGSVLNIRWAYPNRAVIPASASAERNNVIRVVLEHHGMPSDVTDMRAWYIRHQEELEAILPAFIGCGLSDDTVESIDGKRRTHSSPFSSFGKDGLPEEAEEKRPTETQVGQKKHCSESHDKDQCHTATDEKVPALIQGMSRSEFISDSLQFSYLPIVCGYESESDE</sequence>
<feature type="domain" description="C3H1-type" evidence="9">
    <location>
        <begin position="1"/>
        <end position="15"/>
    </location>
</feature>
<dbReference type="InterPro" id="IPR039171">
    <property type="entry name" value="Cwc2/Slt11"/>
</dbReference>
<evidence type="ECO:0000259" key="8">
    <source>
        <dbReference type="PROSITE" id="PS50102"/>
    </source>
</evidence>
<evidence type="ECO:0000313" key="10">
    <source>
        <dbReference type="EMBL" id="GKT35488.1"/>
    </source>
</evidence>
<dbReference type="InterPro" id="IPR000504">
    <property type="entry name" value="RRM_dom"/>
</dbReference>
<evidence type="ECO:0000259" key="9">
    <source>
        <dbReference type="PROSITE" id="PS50103"/>
    </source>
</evidence>
<evidence type="ECO:0000256" key="7">
    <source>
        <dbReference type="SAM" id="MobiDB-lite"/>
    </source>
</evidence>
<name>A0ABQ5KV10_9EUKA</name>
<dbReference type="InterPro" id="IPR012677">
    <property type="entry name" value="Nucleotide-bd_a/b_plait_sf"/>
</dbReference>
<dbReference type="SMART" id="SM00360">
    <property type="entry name" value="RRM"/>
    <property type="match status" value="1"/>
</dbReference>
<dbReference type="PROSITE" id="PS50102">
    <property type="entry name" value="RRM"/>
    <property type="match status" value="1"/>
</dbReference>
<dbReference type="InterPro" id="IPR035979">
    <property type="entry name" value="RBD_domain_sf"/>
</dbReference>
<comment type="caution">
    <text evidence="10">The sequence shown here is derived from an EMBL/GenBank/DDBJ whole genome shotgun (WGS) entry which is preliminary data.</text>
</comment>
<evidence type="ECO:0000256" key="1">
    <source>
        <dbReference type="ARBA" id="ARBA00008024"/>
    </source>
</evidence>
<dbReference type="SUPFAM" id="SSF54928">
    <property type="entry name" value="RNA-binding domain, RBD"/>
    <property type="match status" value="1"/>
</dbReference>
<evidence type="ECO:0000256" key="2">
    <source>
        <dbReference type="ARBA" id="ARBA00022728"/>
    </source>
</evidence>
<evidence type="ECO:0000256" key="3">
    <source>
        <dbReference type="ARBA" id="ARBA00022884"/>
    </source>
</evidence>
<dbReference type="PANTHER" id="PTHR14089">
    <property type="entry name" value="PRE-MRNA-SPLICING FACTOR RBM22"/>
    <property type="match status" value="1"/>
</dbReference>
<feature type="domain" description="RRM" evidence="8">
    <location>
        <begin position="53"/>
        <end position="127"/>
    </location>
</feature>
<proteinExistence type="inferred from homology"/>
<organism evidence="10 11">
    <name type="scientific">Aduncisulcus paluster</name>
    <dbReference type="NCBI Taxonomy" id="2918883"/>
    <lineage>
        <taxon>Eukaryota</taxon>
        <taxon>Metamonada</taxon>
        <taxon>Carpediemonas-like organisms</taxon>
        <taxon>Aduncisulcus</taxon>
    </lineage>
</organism>
<evidence type="ECO:0000256" key="6">
    <source>
        <dbReference type="PROSITE-ProRule" id="PRU00723"/>
    </source>
</evidence>
<gene>
    <name evidence="10" type="ORF">ADUPG1_008641</name>
</gene>
<dbReference type="Proteomes" id="UP001057375">
    <property type="component" value="Unassembled WGS sequence"/>
</dbReference>
<dbReference type="PANTHER" id="PTHR14089:SF2">
    <property type="entry name" value="PRE-MRNA-SPLICING FACTOR CWC2"/>
    <property type="match status" value="1"/>
</dbReference>
<keyword evidence="6" id="KW-0862">Zinc</keyword>
<dbReference type="Pfam" id="PF00076">
    <property type="entry name" value="RRM_1"/>
    <property type="match status" value="1"/>
</dbReference>
<dbReference type="EMBL" id="BQXS01010997">
    <property type="protein sequence ID" value="GKT35488.1"/>
    <property type="molecule type" value="Genomic_DNA"/>
</dbReference>
<evidence type="ECO:0000256" key="4">
    <source>
        <dbReference type="ARBA" id="ARBA00023187"/>
    </source>
</evidence>
<protein>
    <submittedName>
        <fullName evidence="10">Multi-domain containing protein</fullName>
    </submittedName>
</protein>
<keyword evidence="2" id="KW-0507">mRNA processing</keyword>
<feature type="zinc finger region" description="C3H1-type" evidence="6">
    <location>
        <begin position="1"/>
        <end position="15"/>
    </location>
</feature>
<keyword evidence="6" id="KW-0863">Zinc-finger</keyword>
<keyword evidence="2" id="KW-0747">Spliceosome</keyword>
<keyword evidence="4" id="KW-0508">mRNA splicing</keyword>
<keyword evidence="11" id="KW-1185">Reference proteome</keyword>
<dbReference type="Gene3D" id="3.30.70.330">
    <property type="match status" value="1"/>
</dbReference>
<feature type="compositionally biased region" description="Basic and acidic residues" evidence="7">
    <location>
        <begin position="229"/>
        <end position="244"/>
    </location>
</feature>
<comment type="similarity">
    <text evidence="1">Belongs to the RRM CWC2 family.</text>
</comment>
<feature type="region of interest" description="Disordered" evidence="7">
    <location>
        <begin position="192"/>
        <end position="244"/>
    </location>
</feature>
<accession>A0ABQ5KV10</accession>
<keyword evidence="6" id="KW-0479">Metal-binding</keyword>
<reference evidence="10" key="1">
    <citation type="submission" date="2022-03" db="EMBL/GenBank/DDBJ databases">
        <title>Draft genome sequence of Aduncisulcus paluster, a free-living microaerophilic Fornicata.</title>
        <authorList>
            <person name="Yuyama I."/>
            <person name="Kume K."/>
            <person name="Tamura T."/>
            <person name="Inagaki Y."/>
            <person name="Hashimoto T."/>
        </authorList>
    </citation>
    <scope>NUCLEOTIDE SEQUENCE</scope>
    <source>
        <strain evidence="10">NY0171</strain>
    </source>
</reference>
<evidence type="ECO:0000256" key="5">
    <source>
        <dbReference type="PROSITE-ProRule" id="PRU00176"/>
    </source>
</evidence>
<dbReference type="InterPro" id="IPR000571">
    <property type="entry name" value="Znf_CCCH"/>
</dbReference>